<reference evidence="1 2" key="1">
    <citation type="submission" date="2018-05" db="EMBL/GenBank/DDBJ databases">
        <title>Genomic Encyclopedia of Type Strains, Phase IV (KMG-IV): sequencing the most valuable type-strain genomes for metagenomic binning, comparative biology and taxonomic classification.</title>
        <authorList>
            <person name="Goeker M."/>
        </authorList>
    </citation>
    <scope>NUCLEOTIDE SEQUENCE [LARGE SCALE GENOMIC DNA]</scope>
    <source>
        <strain evidence="1 2">DSM 6986</strain>
    </source>
</reference>
<dbReference type="EMBL" id="QGGG01000024">
    <property type="protein sequence ID" value="PWJ74162.1"/>
    <property type="molecule type" value="Genomic_DNA"/>
</dbReference>
<evidence type="ECO:0000313" key="2">
    <source>
        <dbReference type="Proteomes" id="UP000245396"/>
    </source>
</evidence>
<comment type="caution">
    <text evidence="1">The sequence shown here is derived from an EMBL/GenBank/DDBJ whole genome shotgun (WGS) entry which is preliminary data.</text>
</comment>
<dbReference type="Proteomes" id="UP000245396">
    <property type="component" value="Unassembled WGS sequence"/>
</dbReference>
<evidence type="ECO:0000313" key="1">
    <source>
        <dbReference type="EMBL" id="PWJ74162.1"/>
    </source>
</evidence>
<accession>A0A316C867</accession>
<dbReference type="AlphaFoldDB" id="A0A316C867"/>
<gene>
    <name evidence="1" type="ORF">C7441_12437</name>
</gene>
<organism evidence="1 2">
    <name type="scientific">Pseudaminobacter salicylatoxidans</name>
    <dbReference type="NCBI Taxonomy" id="93369"/>
    <lineage>
        <taxon>Bacteria</taxon>
        <taxon>Pseudomonadati</taxon>
        <taxon>Pseudomonadota</taxon>
        <taxon>Alphaproteobacteria</taxon>
        <taxon>Hyphomicrobiales</taxon>
        <taxon>Phyllobacteriaceae</taxon>
        <taxon>Pseudaminobacter</taxon>
    </lineage>
</organism>
<protein>
    <submittedName>
        <fullName evidence="1">Uncharacterized protein</fullName>
    </submittedName>
</protein>
<proteinExistence type="predicted"/>
<name>A0A316C867_PSESE</name>
<sequence>MSDLRPLTNEEHAAVLEYALAHGADWKDELNTDWMNARTTGILQALRNSHGPSWLADYSLADWPRSLFSAETTLAHTPSPRLAALACRKLILAYVDNPEQVRWEDVQDALAVAIEAFGLPVNFIEMARAVAPD</sequence>
<dbReference type="RefSeq" id="WP_170125233.1">
    <property type="nucleotide sequence ID" value="NZ_QGGG01000024.1"/>
</dbReference>
<keyword evidence="2" id="KW-1185">Reference proteome</keyword>